<dbReference type="Gene3D" id="2.60.120.620">
    <property type="entry name" value="q2cbj1_9rhob like domain"/>
    <property type="match status" value="1"/>
</dbReference>
<dbReference type="Pfam" id="PF05721">
    <property type="entry name" value="PhyH"/>
    <property type="match status" value="1"/>
</dbReference>
<protein>
    <submittedName>
        <fullName evidence="1">Halogenase</fullName>
    </submittedName>
</protein>
<dbReference type="AlphaFoldDB" id="M4T9P8"/>
<dbReference type="PANTHER" id="PTHR20883">
    <property type="entry name" value="PHYTANOYL-COA DIOXYGENASE DOMAIN CONTAINING 1"/>
    <property type="match status" value="1"/>
</dbReference>
<dbReference type="GO" id="GO:0005506">
    <property type="term" value="F:iron ion binding"/>
    <property type="evidence" value="ECO:0007669"/>
    <property type="project" value="UniProtKB-ARBA"/>
</dbReference>
<name>M4T9P8_9NOSO</name>
<proteinExistence type="predicted"/>
<organism evidence="1">
    <name type="scientific">Nostoc sp. 'Peltigera membranacea cyanobiont'</name>
    <dbReference type="NCBI Taxonomy" id="414689"/>
    <lineage>
        <taxon>Bacteria</taxon>
        <taxon>Bacillati</taxon>
        <taxon>Cyanobacteriota</taxon>
        <taxon>Cyanophyceae</taxon>
        <taxon>Nostocales</taxon>
        <taxon>Nostocaceae</taxon>
        <taxon>Nostoc</taxon>
        <taxon>Nostoc cyanobionts</taxon>
    </lineage>
</organism>
<dbReference type="EMBL" id="KC407995">
    <property type="protein sequence ID" value="AGH69809.1"/>
    <property type="molecule type" value="Genomic_DNA"/>
</dbReference>
<reference evidence="1" key="1">
    <citation type="journal article" date="2013" name="Proc. Natl. Acad. Sci. U.S.A.">
        <title>Metagenomic natural product discovery in lichen provides evidence for a family of biosynthetic pathways in diverse symbioses.</title>
        <authorList>
            <person name="Kampa A."/>
            <person name="Gagunashvili A.N."/>
            <person name="Gulder T.A."/>
            <person name="Morinaka B.I."/>
            <person name="Daolio C."/>
            <person name="Godejohann M."/>
            <person name="Miao V.P."/>
            <person name="Piel J."/>
            <person name="Andresson O.S."/>
        </authorList>
    </citation>
    <scope>NUCLEOTIDE SEQUENCE</scope>
</reference>
<dbReference type="InterPro" id="IPR008775">
    <property type="entry name" value="Phytyl_CoA_dOase-like"/>
</dbReference>
<dbReference type="SUPFAM" id="SSF51197">
    <property type="entry name" value="Clavaminate synthase-like"/>
    <property type="match status" value="1"/>
</dbReference>
<accession>M4T9P8</accession>
<evidence type="ECO:0000313" key="1">
    <source>
        <dbReference type="EMBL" id="AGH69809.1"/>
    </source>
</evidence>
<dbReference type="PANTHER" id="PTHR20883:SF48">
    <property type="entry name" value="ECTOINE DIOXYGENASE"/>
    <property type="match status" value="1"/>
</dbReference>
<dbReference type="GO" id="GO:0016706">
    <property type="term" value="F:2-oxoglutarate-dependent dioxygenase activity"/>
    <property type="evidence" value="ECO:0007669"/>
    <property type="project" value="UniProtKB-ARBA"/>
</dbReference>
<sequence length="392" mass="45967">MTVTTNSSSFDWKFSLKLAFLYILAKLKFVHGWLPETLREQLPTGWNNQMFWVAFKSGGKIVYFDYCCRLKEPKSYKPIVSVAPEFQLTEEQIRSFYENGYLGPFNLVPSEDMEDLRQYLINSLVKTESKCFSFTAGDYELDTTTKDYSLIPWSKEITEDYKKHFPNAINQVNRHLDDEQLLNLFNHPAITERAAQLLEPDLLLWRTKFFEILPGLATKLHQASRFLENLQESLITPEDNESLYQLTCWIALTDASKENGCMTIFPGTHKEIYPINLGEVTQDWMNNLYNGRDSKIDYPGKLPQPHYIEMKAGQFFLFTERVIHGSVENKTNKSRWGLNGRIATTSTRIYTKKMLEECYRNKYTKVNIKLDKWRAVLLRGEDRFGYNRYTEK</sequence>